<feature type="region of interest" description="Disordered" evidence="1">
    <location>
        <begin position="1"/>
        <end position="22"/>
    </location>
</feature>
<dbReference type="Pfam" id="PF08282">
    <property type="entry name" value="Hydrolase_3"/>
    <property type="match status" value="1"/>
</dbReference>
<comment type="caution">
    <text evidence="2">The sequence shown here is derived from an EMBL/GenBank/DDBJ whole genome shotgun (WGS) entry which is preliminary data.</text>
</comment>
<dbReference type="RefSeq" id="WP_236090597.1">
    <property type="nucleotide sequence ID" value="NZ_JAKGSG010000049.1"/>
</dbReference>
<dbReference type="SUPFAM" id="SSF56784">
    <property type="entry name" value="HAD-like"/>
    <property type="match status" value="1"/>
</dbReference>
<proteinExistence type="predicted"/>
<gene>
    <name evidence="2" type="ORF">L1785_17650</name>
</gene>
<dbReference type="AlphaFoldDB" id="A0AA41UD74"/>
<dbReference type="PANTHER" id="PTHR10000">
    <property type="entry name" value="PHOSPHOSERINE PHOSPHATASE"/>
    <property type="match status" value="1"/>
</dbReference>
<dbReference type="GO" id="GO:0005829">
    <property type="term" value="C:cytosol"/>
    <property type="evidence" value="ECO:0007669"/>
    <property type="project" value="TreeGrafter"/>
</dbReference>
<evidence type="ECO:0000256" key="1">
    <source>
        <dbReference type="SAM" id="MobiDB-lite"/>
    </source>
</evidence>
<feature type="compositionally biased region" description="Low complexity" evidence="1">
    <location>
        <begin position="1"/>
        <end position="21"/>
    </location>
</feature>
<dbReference type="Proteomes" id="UP001165405">
    <property type="component" value="Unassembled WGS sequence"/>
</dbReference>
<dbReference type="Gene3D" id="3.40.50.1000">
    <property type="entry name" value="HAD superfamily/HAD-like"/>
    <property type="match status" value="1"/>
</dbReference>
<dbReference type="InterPro" id="IPR023214">
    <property type="entry name" value="HAD_sf"/>
</dbReference>
<name>A0AA41UD74_9MICO</name>
<sequence>MTSLRPTAAGSPAPGASPGATLPRVVATDLDGTLLRRDGTVSARSRAALVAAEAAGIEVVFVTARPARALAHLTHLVGGHGHAICFGGAAVWDLASACALETWGFEDAAVGELVDGLRTAMPDVALAVERADGPSFDPHFVVSPAFVEPGMTDERRAVPIEKTLGGEPVLKLLARSDATDPVVLQEVAARVAGVRANLAYSGAVGLAELVAPEVTKSAALARWCARLGVEAADVWAFGDMPVDLPMLEWAGRGLAVANAHADVLARASGVVPSNDEDGVAVAIEAVLAGR</sequence>
<keyword evidence="3" id="KW-1185">Reference proteome</keyword>
<dbReference type="GO" id="GO:0000287">
    <property type="term" value="F:magnesium ion binding"/>
    <property type="evidence" value="ECO:0007669"/>
    <property type="project" value="TreeGrafter"/>
</dbReference>
<dbReference type="InterPro" id="IPR036412">
    <property type="entry name" value="HAD-like_sf"/>
</dbReference>
<dbReference type="Gene3D" id="3.30.1240.10">
    <property type="match status" value="1"/>
</dbReference>
<dbReference type="GO" id="GO:0016791">
    <property type="term" value="F:phosphatase activity"/>
    <property type="evidence" value="ECO:0007669"/>
    <property type="project" value="TreeGrafter"/>
</dbReference>
<dbReference type="InterPro" id="IPR006379">
    <property type="entry name" value="HAD-SF_hydro_IIB"/>
</dbReference>
<evidence type="ECO:0000313" key="2">
    <source>
        <dbReference type="EMBL" id="MCF4122804.1"/>
    </source>
</evidence>
<protein>
    <submittedName>
        <fullName evidence="2">HAD-IIB family hydrolase</fullName>
    </submittedName>
</protein>
<reference evidence="2" key="1">
    <citation type="submission" date="2022-01" db="EMBL/GenBank/DDBJ databases">
        <title>Antribacter sp. nov., isolated from Guizhou of China.</title>
        <authorList>
            <person name="Chengliang C."/>
            <person name="Ya Z."/>
        </authorList>
    </citation>
    <scope>NUCLEOTIDE SEQUENCE</scope>
    <source>
        <strain evidence="2">KLBMP 9083</strain>
    </source>
</reference>
<keyword evidence="2" id="KW-0378">Hydrolase</keyword>
<organism evidence="2 3">
    <name type="scientific">Antribacter soli</name>
    <dbReference type="NCBI Taxonomy" id="2910976"/>
    <lineage>
        <taxon>Bacteria</taxon>
        <taxon>Bacillati</taxon>
        <taxon>Actinomycetota</taxon>
        <taxon>Actinomycetes</taxon>
        <taxon>Micrococcales</taxon>
        <taxon>Promicromonosporaceae</taxon>
        <taxon>Antribacter</taxon>
    </lineage>
</organism>
<dbReference type="NCBIfam" id="TIGR01484">
    <property type="entry name" value="HAD-SF-IIB"/>
    <property type="match status" value="1"/>
</dbReference>
<dbReference type="PANTHER" id="PTHR10000:SF8">
    <property type="entry name" value="HAD SUPERFAMILY HYDROLASE-LIKE, TYPE 3"/>
    <property type="match status" value="1"/>
</dbReference>
<evidence type="ECO:0000313" key="3">
    <source>
        <dbReference type="Proteomes" id="UP001165405"/>
    </source>
</evidence>
<dbReference type="EMBL" id="JAKGSG010000049">
    <property type="protein sequence ID" value="MCF4122804.1"/>
    <property type="molecule type" value="Genomic_DNA"/>
</dbReference>
<accession>A0AA41UD74</accession>